<sequence>MSTDFKLRYFKIEQCGYFNGSHKNPQGYDCILQTLHDLKEYISNKSIQETGISNNDQEPTTFILDIEHNDGFWIISLWNKTDKASSDEVVSLDLSSKIGELKSEEVKASKGKTFGFVSYILICPEKRFYATLMPTGASFAGRESFELYIKNFLWINPKIIEKTTIKETSKEGEEVFVEKINFKLPNKISGTITPHFVCKLLKSQSEIDYVVKNYNKITRIKNNCTVKVTKGESDGVLKKYLPKLFGNTSLFAPLETIRIKTETSAGFQTEKDLIEWIAGWEKAAIDPEQDNCGFVLRGDSKTYWIHGNIVTKTIPASGLHKVKGIYPAIETLNIMLNSKGLIISEYTANVG</sequence>
<reference evidence="1" key="1">
    <citation type="journal article" date="2021" name="Proc. Natl. Acad. Sci. U.S.A.">
        <title>A Catalog of Tens of Thousands of Viruses from Human Metagenomes Reveals Hidden Associations with Chronic Diseases.</title>
        <authorList>
            <person name="Tisza M.J."/>
            <person name="Buck C.B."/>
        </authorList>
    </citation>
    <scope>NUCLEOTIDE SEQUENCE</scope>
    <source>
        <strain evidence="1">CtYgF8</strain>
    </source>
</reference>
<name>A0A8S5NKS2_9CAUD</name>
<dbReference type="EMBL" id="BK015186">
    <property type="protein sequence ID" value="DAD94951.1"/>
    <property type="molecule type" value="Genomic_DNA"/>
</dbReference>
<accession>A0A8S5NKS2</accession>
<protein>
    <submittedName>
        <fullName evidence="1">Uncharacterized protein</fullName>
    </submittedName>
</protein>
<evidence type="ECO:0000313" key="1">
    <source>
        <dbReference type="EMBL" id="DAD94951.1"/>
    </source>
</evidence>
<proteinExistence type="predicted"/>
<organism evidence="1">
    <name type="scientific">Siphoviridae sp. ctYgF8</name>
    <dbReference type="NCBI Taxonomy" id="2826378"/>
    <lineage>
        <taxon>Viruses</taxon>
        <taxon>Duplodnaviria</taxon>
        <taxon>Heunggongvirae</taxon>
        <taxon>Uroviricota</taxon>
        <taxon>Caudoviricetes</taxon>
    </lineage>
</organism>